<protein>
    <recommendedName>
        <fullName evidence="3 7">Alpha-galactosidase</fullName>
        <ecNumber evidence="3 7">3.2.1.22</ecNumber>
    </recommendedName>
    <alternativeName>
        <fullName evidence="7">Melibiase</fullName>
    </alternativeName>
</protein>
<accession>A0A4S4LXU9</accession>
<dbReference type="GO" id="GO:0005975">
    <property type="term" value="P:carbohydrate metabolic process"/>
    <property type="evidence" value="ECO:0007669"/>
    <property type="project" value="InterPro"/>
</dbReference>
<dbReference type="Gene3D" id="3.20.20.70">
    <property type="entry name" value="Aldolase class I"/>
    <property type="match status" value="1"/>
</dbReference>
<dbReference type="Pfam" id="PF17801">
    <property type="entry name" value="Melibiase_C"/>
    <property type="match status" value="1"/>
</dbReference>
<comment type="catalytic activity">
    <reaction evidence="1 7">
        <text>Hydrolysis of terminal, non-reducing alpha-D-galactose residues in alpha-D-galactosides, including galactose oligosaccharides, galactomannans and galactolipids.</text>
        <dbReference type="EC" id="3.2.1.22"/>
    </reaction>
</comment>
<dbReference type="OrthoDB" id="5795902at2759"/>
<keyword evidence="4" id="KW-0732">Signal</keyword>
<dbReference type="EC" id="3.2.1.22" evidence="3 7"/>
<comment type="similarity">
    <text evidence="2 7">Belongs to the glycosyl hydrolase 27 family.</text>
</comment>
<comment type="caution">
    <text evidence="9">The sequence shown here is derived from an EMBL/GenBank/DDBJ whole genome shotgun (WGS) entry which is preliminary data.</text>
</comment>
<dbReference type="Gene3D" id="2.60.40.1180">
    <property type="entry name" value="Golgi alpha-mannosidase II"/>
    <property type="match status" value="1"/>
</dbReference>
<feature type="domain" description="Alpha galactosidase C-terminal" evidence="8">
    <location>
        <begin position="406"/>
        <end position="481"/>
    </location>
</feature>
<dbReference type="CDD" id="cd14792">
    <property type="entry name" value="GH27"/>
    <property type="match status" value="1"/>
</dbReference>
<evidence type="ECO:0000256" key="7">
    <source>
        <dbReference type="RuleBase" id="RU361168"/>
    </source>
</evidence>
<dbReference type="AlphaFoldDB" id="A0A4S4LXU9"/>
<reference evidence="9 10" key="1">
    <citation type="submission" date="2019-02" db="EMBL/GenBank/DDBJ databases">
        <title>Genome sequencing of the rare red list fungi Bondarzewia mesenterica.</title>
        <authorList>
            <person name="Buettner E."/>
            <person name="Kellner H."/>
        </authorList>
    </citation>
    <scope>NUCLEOTIDE SEQUENCE [LARGE SCALE GENOMIC DNA]</scope>
    <source>
        <strain evidence="9 10">DSM 108281</strain>
    </source>
</reference>
<gene>
    <name evidence="9" type="ORF">EW146_g3351</name>
</gene>
<dbReference type="InterPro" id="IPR013780">
    <property type="entry name" value="Glyco_hydro_b"/>
</dbReference>
<dbReference type="PANTHER" id="PTHR11452:SF61">
    <property type="entry name" value="ALPHA-GALACTOSIDASE B-RELATED"/>
    <property type="match status" value="1"/>
</dbReference>
<dbReference type="PANTHER" id="PTHR11452">
    <property type="entry name" value="ALPHA-GALACTOSIDASE/ALPHA-N-ACETYLGALACTOSAMINIDASE"/>
    <property type="match status" value="1"/>
</dbReference>
<sequence length="585" mass="64428">MPVTIQVHRSPNSSPSRDVPLKFPFESLVVSLSLLFTGPTSLRPAYKPIPANLTPLRAFCLSQIEGSCPSSPCSPPSRSRCSPCMGCSWSSEAAEPPPPVAMALNDGVGKLPAMGYNTWNAYHCDINETVILQTAKLMKSLGLADLGYDHVNIDDCYAEKNRSADGFILGLTGHPLDLDCRCSGFPVGKAGIYSDSGWFTCQLYPGSFQNEERDAQTFVDWGFDYLKYDNCAVPFDDVIRQGMVGKFQRMADAIAKVAKSSGKPPLRFSLCQWGREQPWLWAREFGQSWRTTDDIGPHWDAVTSIINQNSFYAWASDFYGHNDMDILEVGNGDLTFEESKTHFTAWALMKSPLLIGTDLPSITSESLEILTNKEIIAINQDPVVGTGVTPFRWGINPDWTLNASYPAQYWSGKSQNGTVFMLLNFFDEPADMFFSLTESPWIRAGRQYSVRDLWAHTNNGTAVRNFTAKAVPPHGVAALLLQDAGDEPGGIYPPCAVIEWCMAPNGTRLHLSAEEHVRTPWYLTSEPEILVDVGVDAVRGGGGVVGESVSCHKAECALVAEERAVTSCSNNRVTIKRRVIGKLRR</sequence>
<dbReference type="EMBL" id="SGPL01000110">
    <property type="protein sequence ID" value="THH17469.1"/>
    <property type="molecule type" value="Genomic_DNA"/>
</dbReference>
<dbReference type="InterPro" id="IPR041233">
    <property type="entry name" value="Melibiase_C"/>
</dbReference>
<keyword evidence="10" id="KW-1185">Reference proteome</keyword>
<dbReference type="SUPFAM" id="SSF51011">
    <property type="entry name" value="Glycosyl hydrolase domain"/>
    <property type="match status" value="1"/>
</dbReference>
<organism evidence="9 10">
    <name type="scientific">Bondarzewia mesenterica</name>
    <dbReference type="NCBI Taxonomy" id="1095465"/>
    <lineage>
        <taxon>Eukaryota</taxon>
        <taxon>Fungi</taxon>
        <taxon>Dikarya</taxon>
        <taxon>Basidiomycota</taxon>
        <taxon>Agaricomycotina</taxon>
        <taxon>Agaricomycetes</taxon>
        <taxon>Russulales</taxon>
        <taxon>Bondarzewiaceae</taxon>
        <taxon>Bondarzewia</taxon>
    </lineage>
</organism>
<dbReference type="GO" id="GO:0004557">
    <property type="term" value="F:alpha-galactosidase activity"/>
    <property type="evidence" value="ECO:0007669"/>
    <property type="project" value="UniProtKB-EC"/>
</dbReference>
<keyword evidence="7" id="KW-1015">Disulfide bond</keyword>
<evidence type="ECO:0000256" key="5">
    <source>
        <dbReference type="ARBA" id="ARBA00022801"/>
    </source>
</evidence>
<dbReference type="InterPro" id="IPR017853">
    <property type="entry name" value="GH"/>
</dbReference>
<evidence type="ECO:0000259" key="8">
    <source>
        <dbReference type="Pfam" id="PF17801"/>
    </source>
</evidence>
<evidence type="ECO:0000256" key="1">
    <source>
        <dbReference type="ARBA" id="ARBA00001255"/>
    </source>
</evidence>
<evidence type="ECO:0000313" key="10">
    <source>
        <dbReference type="Proteomes" id="UP000310158"/>
    </source>
</evidence>
<dbReference type="SUPFAM" id="SSF51445">
    <property type="entry name" value="(Trans)glycosidases"/>
    <property type="match status" value="1"/>
</dbReference>
<evidence type="ECO:0000313" key="9">
    <source>
        <dbReference type="EMBL" id="THH17469.1"/>
    </source>
</evidence>
<evidence type="ECO:0000256" key="2">
    <source>
        <dbReference type="ARBA" id="ARBA00009743"/>
    </source>
</evidence>
<dbReference type="InterPro" id="IPR013785">
    <property type="entry name" value="Aldolase_TIM"/>
</dbReference>
<evidence type="ECO:0000256" key="4">
    <source>
        <dbReference type="ARBA" id="ARBA00022729"/>
    </source>
</evidence>
<keyword evidence="5 7" id="KW-0378">Hydrolase</keyword>
<name>A0A4S4LXU9_9AGAM</name>
<dbReference type="PRINTS" id="PR00740">
    <property type="entry name" value="GLHYDRLASE27"/>
</dbReference>
<evidence type="ECO:0000256" key="3">
    <source>
        <dbReference type="ARBA" id="ARBA00012755"/>
    </source>
</evidence>
<dbReference type="InterPro" id="IPR002241">
    <property type="entry name" value="Glyco_hydro_27"/>
</dbReference>
<dbReference type="Pfam" id="PF16499">
    <property type="entry name" value="Melibiase_2"/>
    <property type="match status" value="1"/>
</dbReference>
<evidence type="ECO:0000256" key="6">
    <source>
        <dbReference type="ARBA" id="ARBA00023295"/>
    </source>
</evidence>
<dbReference type="Proteomes" id="UP000310158">
    <property type="component" value="Unassembled WGS sequence"/>
</dbReference>
<proteinExistence type="inferred from homology"/>
<keyword evidence="6 7" id="KW-0326">Glycosidase</keyword>